<evidence type="ECO:0000256" key="1">
    <source>
        <dbReference type="ARBA" id="ARBA00001917"/>
    </source>
</evidence>
<dbReference type="EMBL" id="JACHNA010000001">
    <property type="protein sequence ID" value="MBB4736089.1"/>
    <property type="molecule type" value="Genomic_DNA"/>
</dbReference>
<dbReference type="GO" id="GO:0018580">
    <property type="term" value="F:nitronate monooxygenase activity"/>
    <property type="evidence" value="ECO:0007669"/>
    <property type="project" value="InterPro"/>
</dbReference>
<dbReference type="CDD" id="cd04730">
    <property type="entry name" value="NPD_like"/>
    <property type="match status" value="1"/>
</dbReference>
<dbReference type="AlphaFoldDB" id="A0A7W7GPV3"/>
<dbReference type="SUPFAM" id="SSF51412">
    <property type="entry name" value="Inosine monophosphate dehydrogenase (IMPDH)"/>
    <property type="match status" value="1"/>
</dbReference>
<dbReference type="Pfam" id="PF03060">
    <property type="entry name" value="NMO"/>
    <property type="match status" value="1"/>
</dbReference>
<dbReference type="Gene3D" id="3.20.20.70">
    <property type="entry name" value="Aldolase class I"/>
    <property type="match status" value="1"/>
</dbReference>
<reference evidence="10 11" key="1">
    <citation type="submission" date="2020-08" db="EMBL/GenBank/DDBJ databases">
        <title>Sequencing the genomes of 1000 actinobacteria strains.</title>
        <authorList>
            <person name="Klenk H.-P."/>
        </authorList>
    </citation>
    <scope>NUCLEOTIDE SEQUENCE [LARGE SCALE GENOMIC DNA]</scope>
    <source>
        <strain evidence="10 11">DSM 23974</strain>
    </source>
</reference>
<dbReference type="PANTHER" id="PTHR42747:SF3">
    <property type="entry name" value="NITRONATE MONOOXYGENASE-RELATED"/>
    <property type="match status" value="1"/>
</dbReference>
<accession>A0A7W7GPV3</accession>
<evidence type="ECO:0000256" key="6">
    <source>
        <dbReference type="ARBA" id="ARBA00023002"/>
    </source>
</evidence>
<dbReference type="PANTHER" id="PTHR42747">
    <property type="entry name" value="NITRONATE MONOOXYGENASE-RELATED"/>
    <property type="match status" value="1"/>
</dbReference>
<dbReference type="InterPro" id="IPR004136">
    <property type="entry name" value="NMO"/>
</dbReference>
<evidence type="ECO:0000256" key="4">
    <source>
        <dbReference type="ARBA" id="ARBA00022630"/>
    </source>
</evidence>
<proteinExistence type="inferred from homology"/>
<dbReference type="GO" id="GO:0009636">
    <property type="term" value="P:response to toxic substance"/>
    <property type="evidence" value="ECO:0007669"/>
    <property type="project" value="UniProtKB-KW"/>
</dbReference>
<comment type="cofactor">
    <cofactor evidence="1">
        <name>FMN</name>
        <dbReference type="ChEBI" id="CHEBI:58210"/>
    </cofactor>
</comment>
<keyword evidence="7 10" id="KW-0503">Monooxygenase</keyword>
<evidence type="ECO:0000256" key="3">
    <source>
        <dbReference type="ARBA" id="ARBA00022575"/>
    </source>
</evidence>
<protein>
    <recommendedName>
        <fullName evidence="8">Propionate 3-nitronate monooxygenase</fullName>
    </recommendedName>
</protein>
<evidence type="ECO:0000313" key="11">
    <source>
        <dbReference type="Proteomes" id="UP000540191"/>
    </source>
</evidence>
<comment type="caution">
    <text evidence="10">The sequence shown here is derived from an EMBL/GenBank/DDBJ whole genome shotgun (WGS) entry which is preliminary data.</text>
</comment>
<evidence type="ECO:0000313" key="10">
    <source>
        <dbReference type="EMBL" id="MBB4736089.1"/>
    </source>
</evidence>
<keyword evidence="5" id="KW-0288">FMN</keyword>
<keyword evidence="11" id="KW-1185">Reference proteome</keyword>
<keyword evidence="6 10" id="KW-0560">Oxidoreductase</keyword>
<evidence type="ECO:0000256" key="9">
    <source>
        <dbReference type="ARBA" id="ARBA00049401"/>
    </source>
</evidence>
<keyword evidence="3" id="KW-0216">Detoxification</keyword>
<evidence type="ECO:0000256" key="8">
    <source>
        <dbReference type="ARBA" id="ARBA00031155"/>
    </source>
</evidence>
<gene>
    <name evidence="10" type="ORF">HDA30_001597</name>
</gene>
<keyword evidence="4" id="KW-0285">Flavoprotein</keyword>
<evidence type="ECO:0000256" key="2">
    <source>
        <dbReference type="ARBA" id="ARBA00009881"/>
    </source>
</evidence>
<name>A0A7W7GPV3_9MICC</name>
<dbReference type="InterPro" id="IPR013785">
    <property type="entry name" value="Aldolase_TIM"/>
</dbReference>
<organism evidence="10 11">
    <name type="scientific">Micrococcus cohnii</name>
    <dbReference type="NCBI Taxonomy" id="993416"/>
    <lineage>
        <taxon>Bacteria</taxon>
        <taxon>Bacillati</taxon>
        <taxon>Actinomycetota</taxon>
        <taxon>Actinomycetes</taxon>
        <taxon>Micrococcales</taxon>
        <taxon>Micrococcaceae</taxon>
        <taxon>Micrococcus</taxon>
    </lineage>
</organism>
<dbReference type="RefSeq" id="WP_184241704.1">
    <property type="nucleotide sequence ID" value="NZ_JACHNA010000001.1"/>
</dbReference>
<comment type="catalytic activity">
    <reaction evidence="9">
        <text>3 propionate 3-nitronate + 3 O2 + H2O = 3 3-oxopropanoate + 2 nitrate + nitrite + H2O2 + 3 H(+)</text>
        <dbReference type="Rhea" id="RHEA:57332"/>
        <dbReference type="ChEBI" id="CHEBI:15377"/>
        <dbReference type="ChEBI" id="CHEBI:15378"/>
        <dbReference type="ChEBI" id="CHEBI:15379"/>
        <dbReference type="ChEBI" id="CHEBI:16240"/>
        <dbReference type="ChEBI" id="CHEBI:16301"/>
        <dbReference type="ChEBI" id="CHEBI:17632"/>
        <dbReference type="ChEBI" id="CHEBI:33190"/>
        <dbReference type="ChEBI" id="CHEBI:136067"/>
    </reaction>
</comment>
<evidence type="ECO:0000256" key="7">
    <source>
        <dbReference type="ARBA" id="ARBA00023033"/>
    </source>
</evidence>
<evidence type="ECO:0000256" key="5">
    <source>
        <dbReference type="ARBA" id="ARBA00022643"/>
    </source>
</evidence>
<sequence length="419" mass="42106">MDATHVPDVNASAQIAVLDAAVPVAVAPMAGGPSSPELVAAVVRAGGAGWLAGGMKTVEAVREQVERTRELLAGPDVGPGDADAARRFGVNVFVPDVANTALPSERRTSALDAATAAAVEAHRERVVEAAEAVRVRAVAAGDAAETAEIPVATLAQATPDDEEQAREFAAMVDAAVEQRWPAVSFTFGLPSPEVFARLAAAGVPAGVTVTDAGQASEAVAAGAEFLTVQGPAAGGHQGGTRHPAVTDAGGPVGVEETARLVHEVRQTVGGSVPVVAAGAIMRAEDVVAVLEAGAVAAQCGTAFLLADEAATSAAHRRALAGLTGAEHQAAPGDLDDAPGPETALTRAYTGRWARSLVTAFLREHPDAPQAYPHVNAMTGPLRKAAAAAGDLHQVHLWAGTGAARVRAGSAEQVLAALLA</sequence>
<comment type="similarity">
    <text evidence="2">Belongs to the nitronate monooxygenase family. NMO class I subfamily.</text>
</comment>
<dbReference type="Proteomes" id="UP000540191">
    <property type="component" value="Unassembled WGS sequence"/>
</dbReference>